<sequence length="310" mass="33698">MFNRARRIIRFALTFLVLVLAIFAVAGLWEHYMVAPWTRDGQVRVQVANIAPQVSGQIVKLPVGDNQFVHKGDLLYVIDQGDYKVALDLAKADVASKAADLEVKTNENERRRKLTDLAASTEEKQVYEGGYLVAQAAHQTALANLEQAQLNMGRTEVRSTVNGFVTNLLLRVGDYANRGSPNIAIVDADSYWVAGYFEETKLGSFKVGDAAEVELMGFEGKLTGRVESITRGISAPNATVSTQGLPSVEAVYTWVRLAQRIPVRIKIDSVPAEITLTAGMTATVIVNPAATPAPSALNTIRTVGNLIKSR</sequence>
<dbReference type="InterPro" id="IPR058625">
    <property type="entry name" value="MdtA-like_BSH"/>
</dbReference>
<evidence type="ECO:0000259" key="6">
    <source>
        <dbReference type="Pfam" id="PF25963"/>
    </source>
</evidence>
<dbReference type="GO" id="GO:0016020">
    <property type="term" value="C:membrane"/>
    <property type="evidence" value="ECO:0007669"/>
    <property type="project" value="InterPro"/>
</dbReference>
<dbReference type="OrthoDB" id="9811754at2"/>
<dbReference type="Gene3D" id="2.40.30.170">
    <property type="match status" value="1"/>
</dbReference>
<evidence type="ECO:0000313" key="8">
    <source>
        <dbReference type="Proteomes" id="UP000189796"/>
    </source>
</evidence>
<feature type="domain" description="p-hydroxybenzoic acid efflux pump subunit AaeA-like beta-barrel" evidence="6">
    <location>
        <begin position="190"/>
        <end position="287"/>
    </location>
</feature>
<accession>A0A1M5W470</accession>
<gene>
    <name evidence="7" type="ORF">SAMN05443248_6348</name>
</gene>
<name>A0A1M5W470_9BRAD</name>
<dbReference type="Gene3D" id="2.40.50.100">
    <property type="match status" value="1"/>
</dbReference>
<keyword evidence="3" id="KW-1133">Transmembrane helix</keyword>
<dbReference type="PANTHER" id="PTHR30367">
    <property type="entry name" value="P-HYDROXYBENZOIC ACID EFFLUX PUMP SUBUNIT AAEA-RELATED"/>
    <property type="match status" value="1"/>
</dbReference>
<proteinExistence type="inferred from homology"/>
<feature type="domain" description="Multidrug resistance protein MdtA-like barrel-sandwich hybrid" evidence="5">
    <location>
        <begin position="47"/>
        <end position="187"/>
    </location>
</feature>
<dbReference type="GO" id="GO:0022857">
    <property type="term" value="F:transmembrane transporter activity"/>
    <property type="evidence" value="ECO:0007669"/>
    <property type="project" value="InterPro"/>
</dbReference>
<dbReference type="InterPro" id="IPR058634">
    <property type="entry name" value="AaeA-lik-b-barrel"/>
</dbReference>
<keyword evidence="4" id="KW-0472">Membrane</keyword>
<evidence type="ECO:0000256" key="4">
    <source>
        <dbReference type="ARBA" id="ARBA00023136"/>
    </source>
</evidence>
<evidence type="ECO:0000256" key="1">
    <source>
        <dbReference type="ARBA" id="ARBA00009477"/>
    </source>
</evidence>
<dbReference type="NCBIfam" id="TIGR01730">
    <property type="entry name" value="RND_mfp"/>
    <property type="match status" value="1"/>
</dbReference>
<dbReference type="EMBL" id="LT670817">
    <property type="protein sequence ID" value="SHH82379.1"/>
    <property type="molecule type" value="Genomic_DNA"/>
</dbReference>
<keyword evidence="2" id="KW-0812">Transmembrane</keyword>
<dbReference type="Pfam" id="PF25917">
    <property type="entry name" value="BSH_RND"/>
    <property type="match status" value="1"/>
</dbReference>
<comment type="similarity">
    <text evidence="1">Belongs to the membrane fusion protein (MFP) (TC 8.A.1) family.</text>
</comment>
<dbReference type="InterPro" id="IPR006143">
    <property type="entry name" value="RND_pump_MFP"/>
</dbReference>
<dbReference type="PANTHER" id="PTHR30367:SF1">
    <property type="entry name" value="MULTIDRUG RESISTANCE PROTEIN MDTN"/>
    <property type="match status" value="1"/>
</dbReference>
<evidence type="ECO:0000256" key="3">
    <source>
        <dbReference type="ARBA" id="ARBA00022989"/>
    </source>
</evidence>
<dbReference type="Pfam" id="PF25963">
    <property type="entry name" value="Beta-barrel_AAEA"/>
    <property type="match status" value="1"/>
</dbReference>
<dbReference type="SUPFAM" id="SSF111369">
    <property type="entry name" value="HlyD-like secretion proteins"/>
    <property type="match status" value="1"/>
</dbReference>
<evidence type="ECO:0000256" key="2">
    <source>
        <dbReference type="ARBA" id="ARBA00022692"/>
    </source>
</evidence>
<reference evidence="7 8" key="1">
    <citation type="submission" date="2016-11" db="EMBL/GenBank/DDBJ databases">
        <authorList>
            <person name="Jaros S."/>
            <person name="Januszkiewicz K."/>
            <person name="Wedrychowicz H."/>
        </authorList>
    </citation>
    <scope>NUCLEOTIDE SEQUENCE [LARGE SCALE GENOMIC DNA]</scope>
    <source>
        <strain evidence="7 8">GAS138</strain>
    </source>
</reference>
<dbReference type="RefSeq" id="WP_079604762.1">
    <property type="nucleotide sequence ID" value="NZ_LT670817.1"/>
</dbReference>
<organism evidence="7 8">
    <name type="scientific">Bradyrhizobium erythrophlei</name>
    <dbReference type="NCBI Taxonomy" id="1437360"/>
    <lineage>
        <taxon>Bacteria</taxon>
        <taxon>Pseudomonadati</taxon>
        <taxon>Pseudomonadota</taxon>
        <taxon>Alphaproteobacteria</taxon>
        <taxon>Hyphomicrobiales</taxon>
        <taxon>Nitrobacteraceae</taxon>
        <taxon>Bradyrhizobium</taxon>
    </lineage>
</organism>
<dbReference type="InterPro" id="IPR050393">
    <property type="entry name" value="MFP_Efflux_Pump"/>
</dbReference>
<evidence type="ECO:0000259" key="5">
    <source>
        <dbReference type="Pfam" id="PF25917"/>
    </source>
</evidence>
<protein>
    <submittedName>
        <fullName evidence="7">RND family efflux transporter, MFP subunit</fullName>
    </submittedName>
</protein>
<evidence type="ECO:0000313" key="7">
    <source>
        <dbReference type="EMBL" id="SHH82379.1"/>
    </source>
</evidence>
<dbReference type="Proteomes" id="UP000189796">
    <property type="component" value="Chromosome I"/>
</dbReference>
<dbReference type="AlphaFoldDB" id="A0A1M5W470"/>